<dbReference type="Gene3D" id="3.30.40.10">
    <property type="entry name" value="Zinc/RING finger domain, C3HC4 (zinc finger)"/>
    <property type="match status" value="1"/>
</dbReference>
<keyword evidence="2 4" id="KW-0863">Zinc-finger</keyword>
<organism evidence="8 9">
    <name type="scientific">Cylindrotheca closterium</name>
    <dbReference type="NCBI Taxonomy" id="2856"/>
    <lineage>
        <taxon>Eukaryota</taxon>
        <taxon>Sar</taxon>
        <taxon>Stramenopiles</taxon>
        <taxon>Ochrophyta</taxon>
        <taxon>Bacillariophyta</taxon>
        <taxon>Bacillariophyceae</taxon>
        <taxon>Bacillariophycidae</taxon>
        <taxon>Bacillariales</taxon>
        <taxon>Bacillariaceae</taxon>
        <taxon>Cylindrotheca</taxon>
    </lineage>
</organism>
<feature type="transmembrane region" description="Helical" evidence="6">
    <location>
        <begin position="12"/>
        <end position="32"/>
    </location>
</feature>
<keyword evidence="6" id="KW-1133">Transmembrane helix</keyword>
<sequence>MAEEEGHENMAIVGVLIGLITFLSFVLVWIMFPPLMDLIRRKMPVSQKRIDRRYATIDGWLISKRVQPHDACCELLIRQLAENPEKYVKPPCTSCSSDTSSATQSSCSGSSCSGCSNSSSNKKDAPPPQKRYIFNPGAMLTKLSSIHWETEDADKQKGDDMIEEDPELQLEEPQDDQSVSTDGDDLMDDNGDIMNKKCAICLEKFRIGEAVSWSCDISCQHVFHHECLRNWLLRRVQCPCCRTIVLPVDKPKLKLQSSKRPRRLFGGEKFTSEELKEMASVRSKYLTRTYFCVEEGLIILRSIEDDRKKREAAAAAASKAAPTTNDTERTVKDDEDTNSSCSSTPSETKRNFLFWKCKRQDDTADGNGSDLLNTTRSMCSGDSFGDVDDEEGATPYQLRRCSTGPTISMGSGPSEAFDSSAFDDSDLEAADSTDASETDQGLGNSCRTSDDEYGRSYRSDHDLGSSYQTNEDEDGRDIIKSCRASEDGIDDVSSSSSSAEKKDNEEEPIDQSERTHNGMEIVHLDVIA</sequence>
<dbReference type="PANTHER" id="PTHR45969">
    <property type="entry name" value="RING ZINC FINGER PROTEIN-RELATED"/>
    <property type="match status" value="1"/>
</dbReference>
<dbReference type="InterPro" id="IPR013083">
    <property type="entry name" value="Znf_RING/FYVE/PHD"/>
</dbReference>
<dbReference type="AlphaFoldDB" id="A0AAD2GBB7"/>
<evidence type="ECO:0000256" key="5">
    <source>
        <dbReference type="SAM" id="MobiDB-lite"/>
    </source>
</evidence>
<feature type="compositionally biased region" description="Low complexity" evidence="5">
    <location>
        <begin position="92"/>
        <end position="120"/>
    </location>
</feature>
<feature type="compositionally biased region" description="Basic and acidic residues" evidence="5">
    <location>
        <begin position="448"/>
        <end position="463"/>
    </location>
</feature>
<reference evidence="8" key="1">
    <citation type="submission" date="2023-08" db="EMBL/GenBank/DDBJ databases">
        <authorList>
            <person name="Audoor S."/>
            <person name="Bilcke G."/>
        </authorList>
    </citation>
    <scope>NUCLEOTIDE SEQUENCE</scope>
</reference>
<dbReference type="SMART" id="SM00184">
    <property type="entry name" value="RING"/>
    <property type="match status" value="1"/>
</dbReference>
<dbReference type="PANTHER" id="PTHR45969:SF69">
    <property type="entry name" value="FINGER DOMAIN PROTEIN, PUTATIVE (AFU_ORTHOLOGUE AFUA_3G12190)-RELATED"/>
    <property type="match status" value="1"/>
</dbReference>
<keyword evidence="9" id="KW-1185">Reference proteome</keyword>
<dbReference type="EMBL" id="CAKOGP040002391">
    <property type="protein sequence ID" value="CAJ1968611.1"/>
    <property type="molecule type" value="Genomic_DNA"/>
</dbReference>
<dbReference type="GO" id="GO:0016567">
    <property type="term" value="P:protein ubiquitination"/>
    <property type="evidence" value="ECO:0007669"/>
    <property type="project" value="TreeGrafter"/>
</dbReference>
<feature type="compositionally biased region" description="Polar residues" evidence="5">
    <location>
        <begin position="438"/>
        <end position="447"/>
    </location>
</feature>
<evidence type="ECO:0000313" key="8">
    <source>
        <dbReference type="EMBL" id="CAJ1968611.1"/>
    </source>
</evidence>
<dbReference type="PROSITE" id="PS50089">
    <property type="entry name" value="ZF_RING_2"/>
    <property type="match status" value="1"/>
</dbReference>
<feature type="region of interest" description="Disordered" evidence="5">
    <location>
        <begin position="91"/>
        <end position="131"/>
    </location>
</feature>
<dbReference type="SUPFAM" id="SSF57850">
    <property type="entry name" value="RING/U-box"/>
    <property type="match status" value="1"/>
</dbReference>
<evidence type="ECO:0000256" key="3">
    <source>
        <dbReference type="ARBA" id="ARBA00022833"/>
    </source>
</evidence>
<comment type="caution">
    <text evidence="8">The sequence shown here is derived from an EMBL/GenBank/DDBJ whole genome shotgun (WGS) entry which is preliminary data.</text>
</comment>
<evidence type="ECO:0000256" key="6">
    <source>
        <dbReference type="SAM" id="Phobius"/>
    </source>
</evidence>
<dbReference type="Proteomes" id="UP001295423">
    <property type="component" value="Unassembled WGS sequence"/>
</dbReference>
<keyword evidence="1" id="KW-0479">Metal-binding</keyword>
<accession>A0AAD2GBB7</accession>
<feature type="compositionally biased region" description="Acidic residues" evidence="5">
    <location>
        <begin position="421"/>
        <end position="437"/>
    </location>
</feature>
<evidence type="ECO:0000256" key="1">
    <source>
        <dbReference type="ARBA" id="ARBA00022723"/>
    </source>
</evidence>
<keyword evidence="6" id="KW-0472">Membrane</keyword>
<dbReference type="GO" id="GO:0061630">
    <property type="term" value="F:ubiquitin protein ligase activity"/>
    <property type="evidence" value="ECO:0007669"/>
    <property type="project" value="TreeGrafter"/>
</dbReference>
<evidence type="ECO:0000313" key="9">
    <source>
        <dbReference type="Proteomes" id="UP001295423"/>
    </source>
</evidence>
<evidence type="ECO:0000256" key="4">
    <source>
        <dbReference type="PROSITE-ProRule" id="PRU00175"/>
    </source>
</evidence>
<proteinExistence type="predicted"/>
<protein>
    <recommendedName>
        <fullName evidence="7">RING-type domain-containing protein</fullName>
    </recommendedName>
</protein>
<feature type="region of interest" description="Disordered" evidence="5">
    <location>
        <begin position="314"/>
        <end position="347"/>
    </location>
</feature>
<feature type="region of interest" description="Disordered" evidence="5">
    <location>
        <begin position="383"/>
        <end position="528"/>
    </location>
</feature>
<feature type="domain" description="RING-type" evidence="7">
    <location>
        <begin position="198"/>
        <end position="242"/>
    </location>
</feature>
<feature type="compositionally biased region" description="Basic and acidic residues" evidence="5">
    <location>
        <begin position="476"/>
        <end position="486"/>
    </location>
</feature>
<dbReference type="Pfam" id="PF13639">
    <property type="entry name" value="zf-RING_2"/>
    <property type="match status" value="1"/>
</dbReference>
<dbReference type="InterPro" id="IPR001841">
    <property type="entry name" value="Znf_RING"/>
</dbReference>
<evidence type="ECO:0000259" key="7">
    <source>
        <dbReference type="PROSITE" id="PS50089"/>
    </source>
</evidence>
<keyword evidence="3" id="KW-0862">Zinc</keyword>
<evidence type="ECO:0000256" key="2">
    <source>
        <dbReference type="ARBA" id="ARBA00022771"/>
    </source>
</evidence>
<gene>
    <name evidence="8" type="ORF">CYCCA115_LOCUS23321</name>
</gene>
<keyword evidence="6" id="KW-0812">Transmembrane</keyword>
<dbReference type="GO" id="GO:0008270">
    <property type="term" value="F:zinc ion binding"/>
    <property type="evidence" value="ECO:0007669"/>
    <property type="project" value="UniProtKB-KW"/>
</dbReference>
<name>A0AAD2GBB7_9STRA</name>